<sequence length="45" mass="5076">MGKNAKRIREKMAQEAAIVRVISYFKTPHDPAFCALLDAVVNEDK</sequence>
<comment type="caution">
    <text evidence="1">The sequence shown here is derived from an EMBL/GenBank/DDBJ whole genome shotgun (WGS) entry which is preliminary data.</text>
</comment>
<evidence type="ECO:0000313" key="1">
    <source>
        <dbReference type="EMBL" id="MBI1494613.1"/>
    </source>
</evidence>
<dbReference type="RefSeq" id="WP_228849362.1">
    <property type="nucleotide sequence ID" value="NZ_JADCKQ010000010.1"/>
</dbReference>
<protein>
    <submittedName>
        <fullName evidence="1">Uncharacterized protein</fullName>
    </submittedName>
</protein>
<gene>
    <name evidence="1" type="ORF">H1D41_13285</name>
</gene>
<accession>A0A8J7IXB0</accession>
<evidence type="ECO:0000313" key="2">
    <source>
        <dbReference type="Proteomes" id="UP000640583"/>
    </source>
</evidence>
<organism evidence="1 2">
    <name type="scientific">Halocynthiibacter styelae</name>
    <dbReference type="NCBI Taxonomy" id="2761955"/>
    <lineage>
        <taxon>Bacteria</taxon>
        <taxon>Pseudomonadati</taxon>
        <taxon>Pseudomonadota</taxon>
        <taxon>Alphaproteobacteria</taxon>
        <taxon>Rhodobacterales</taxon>
        <taxon>Paracoccaceae</taxon>
        <taxon>Halocynthiibacter</taxon>
    </lineage>
</organism>
<dbReference type="AlphaFoldDB" id="A0A8J7IXB0"/>
<dbReference type="Proteomes" id="UP000640583">
    <property type="component" value="Unassembled WGS sequence"/>
</dbReference>
<proteinExistence type="predicted"/>
<dbReference type="EMBL" id="JADCKQ010000010">
    <property type="protein sequence ID" value="MBI1494613.1"/>
    <property type="molecule type" value="Genomic_DNA"/>
</dbReference>
<keyword evidence="2" id="KW-1185">Reference proteome</keyword>
<name>A0A8J7IXB0_9RHOB</name>
<reference evidence="1" key="1">
    <citation type="submission" date="2020-10" db="EMBL/GenBank/DDBJ databases">
        <title>Paenihalocynthiibacter styelae gen. nov., sp. nov., isolated from stalked sea squirt Styela clava.</title>
        <authorList>
            <person name="Kim Y.-O."/>
            <person name="Yoon J.-H."/>
        </authorList>
    </citation>
    <scope>NUCLEOTIDE SEQUENCE</scope>
    <source>
        <strain evidence="1">MYP1-1</strain>
    </source>
</reference>